<dbReference type="GO" id="GO:0008061">
    <property type="term" value="F:chitin binding"/>
    <property type="evidence" value="ECO:0007669"/>
    <property type="project" value="InterPro"/>
</dbReference>
<dbReference type="Gene3D" id="2.170.140.10">
    <property type="entry name" value="Chitin binding domain"/>
    <property type="match status" value="1"/>
</dbReference>
<dbReference type="Proteomes" id="UP000663879">
    <property type="component" value="Unassembled WGS sequence"/>
</dbReference>
<dbReference type="SMART" id="SM00494">
    <property type="entry name" value="ChtBD2"/>
    <property type="match status" value="1"/>
</dbReference>
<dbReference type="InterPro" id="IPR036508">
    <property type="entry name" value="Chitin-bd_dom_sf"/>
</dbReference>
<keyword evidence="4" id="KW-1185">Reference proteome</keyword>
<evidence type="ECO:0000256" key="1">
    <source>
        <dbReference type="SAM" id="SignalP"/>
    </source>
</evidence>
<dbReference type="OrthoDB" id="6020543at2759"/>
<evidence type="ECO:0000313" key="4">
    <source>
        <dbReference type="Proteomes" id="UP000663879"/>
    </source>
</evidence>
<dbReference type="SUPFAM" id="SSF57625">
    <property type="entry name" value="Invertebrate chitin-binding proteins"/>
    <property type="match status" value="1"/>
</dbReference>
<dbReference type="InterPro" id="IPR002557">
    <property type="entry name" value="Chitin-bd_dom"/>
</dbReference>
<proteinExistence type="predicted"/>
<reference evidence="3" key="1">
    <citation type="submission" date="2021-02" db="EMBL/GenBank/DDBJ databases">
        <authorList>
            <person name="Nowell W R."/>
        </authorList>
    </citation>
    <scope>NUCLEOTIDE SEQUENCE</scope>
    <source>
        <strain evidence="3">Ploen Becks lab</strain>
    </source>
</reference>
<dbReference type="EMBL" id="CAJNOC010002392">
    <property type="protein sequence ID" value="CAF0930286.1"/>
    <property type="molecule type" value="Genomic_DNA"/>
</dbReference>
<feature type="domain" description="Chitin-binding type-2" evidence="2">
    <location>
        <begin position="173"/>
        <end position="230"/>
    </location>
</feature>
<dbReference type="AlphaFoldDB" id="A0A814BSS0"/>
<dbReference type="Pfam" id="PF01607">
    <property type="entry name" value="CBM_14"/>
    <property type="match status" value="1"/>
</dbReference>
<keyword evidence="1" id="KW-0732">Signal</keyword>
<gene>
    <name evidence="3" type="ORF">OXX778_LOCUS12867</name>
</gene>
<dbReference type="PROSITE" id="PS50940">
    <property type="entry name" value="CHIT_BIND_II"/>
    <property type="match status" value="1"/>
</dbReference>
<feature type="signal peptide" evidence="1">
    <location>
        <begin position="1"/>
        <end position="17"/>
    </location>
</feature>
<name>A0A814BSS0_9BILA</name>
<comment type="caution">
    <text evidence="3">The sequence shown here is derived from an EMBL/GenBank/DDBJ whole genome shotgun (WGS) entry which is preliminary data.</text>
</comment>
<organism evidence="3 4">
    <name type="scientific">Brachionus calyciflorus</name>
    <dbReference type="NCBI Taxonomy" id="104777"/>
    <lineage>
        <taxon>Eukaryota</taxon>
        <taxon>Metazoa</taxon>
        <taxon>Spiralia</taxon>
        <taxon>Gnathifera</taxon>
        <taxon>Rotifera</taxon>
        <taxon>Eurotatoria</taxon>
        <taxon>Monogononta</taxon>
        <taxon>Pseudotrocha</taxon>
        <taxon>Ploima</taxon>
        <taxon>Brachionidae</taxon>
        <taxon>Brachionus</taxon>
    </lineage>
</organism>
<evidence type="ECO:0000313" key="3">
    <source>
        <dbReference type="EMBL" id="CAF0930286.1"/>
    </source>
</evidence>
<feature type="chain" id="PRO_5032370279" description="Chitin-binding type-2 domain-containing protein" evidence="1">
    <location>
        <begin position="18"/>
        <end position="235"/>
    </location>
</feature>
<accession>A0A814BSS0</accession>
<sequence length="235" mass="26918">MFKIFLCLFLSFYVVSSTLIYEDDQYGNMHIEIADISAKLDGMDMYEPYSNEYTAKPTTTTHRPKNFPIYFPKKHIPYQAQPSYPTHPAKHVYPAQPAYPTHPAKHVYPAQPAYPTHPAKHVYQAQTSYQAYPAKPVYPVQPAYPSHQVKPTYPTYQVYHQKTYSNQYVNYPKQKCDASQNLKHVANDCKKFTLCASGNLVVMSCPDHLVFDESIKSCNYAKNVRGVCGSGTIYY</sequence>
<protein>
    <recommendedName>
        <fullName evidence="2">Chitin-binding type-2 domain-containing protein</fullName>
    </recommendedName>
</protein>
<evidence type="ECO:0000259" key="2">
    <source>
        <dbReference type="PROSITE" id="PS50940"/>
    </source>
</evidence>
<dbReference type="GO" id="GO:0005576">
    <property type="term" value="C:extracellular region"/>
    <property type="evidence" value="ECO:0007669"/>
    <property type="project" value="InterPro"/>
</dbReference>